<geneLocation type="plasmid" evidence="4">
    <name>ppmurdsm45305</name>
</geneLocation>
<keyword evidence="2" id="KW-1133">Transmembrane helix</keyword>
<evidence type="ECO:0000256" key="2">
    <source>
        <dbReference type="SAM" id="Phobius"/>
    </source>
</evidence>
<feature type="region of interest" description="Disordered" evidence="1">
    <location>
        <begin position="231"/>
        <end position="255"/>
    </location>
</feature>
<name>A0A2V4APK8_9PSEU</name>
<reference evidence="3 4" key="1">
    <citation type="submission" date="2016-07" db="EMBL/GenBank/DDBJ databases">
        <title>Draft genome sequence of Prauserella muralis DSM 45305, isolated from a mould-covered wall in an indoor environment.</title>
        <authorList>
            <person name="Ruckert C."/>
            <person name="Albersmeier A."/>
            <person name="Jiang C.-L."/>
            <person name="Jiang Y."/>
            <person name="Kalinowski J."/>
            <person name="Schneider O."/>
            <person name="Winkler A."/>
            <person name="Zotchev S.B."/>
        </authorList>
    </citation>
    <scope>NUCLEOTIDE SEQUENCE [LARGE SCALE GENOMIC DNA]</scope>
    <source>
        <strain evidence="3 4">DSM 45305</strain>
        <plasmid evidence="4">ppmurdsm45305</plasmid>
    </source>
</reference>
<evidence type="ECO:0000256" key="1">
    <source>
        <dbReference type="SAM" id="MobiDB-lite"/>
    </source>
</evidence>
<accession>A0A2V4APK8</accession>
<keyword evidence="4" id="KW-1185">Reference proteome</keyword>
<protein>
    <submittedName>
        <fullName evidence="3">Uncharacterized protein</fullName>
    </submittedName>
</protein>
<dbReference type="RefSeq" id="WP_112278844.1">
    <property type="nucleotide sequence ID" value="NZ_CM009984.1"/>
</dbReference>
<keyword evidence="3" id="KW-0614">Plasmid</keyword>
<keyword evidence="2" id="KW-0472">Membrane</keyword>
<gene>
    <name evidence="3" type="ORF">BAY60_36015</name>
</gene>
<proteinExistence type="predicted"/>
<feature type="compositionally biased region" description="Polar residues" evidence="1">
    <location>
        <begin position="231"/>
        <end position="249"/>
    </location>
</feature>
<keyword evidence="2" id="KW-0812">Transmembrane</keyword>
<evidence type="ECO:0000313" key="3">
    <source>
        <dbReference type="EMBL" id="PXY16601.1"/>
    </source>
</evidence>
<evidence type="ECO:0000313" key="4">
    <source>
        <dbReference type="Proteomes" id="UP000249915"/>
    </source>
</evidence>
<dbReference type="EMBL" id="MASW01000024">
    <property type="protein sequence ID" value="PXY16601.1"/>
    <property type="molecule type" value="Genomic_DNA"/>
</dbReference>
<dbReference type="AlphaFoldDB" id="A0A2V4APK8"/>
<feature type="transmembrane region" description="Helical" evidence="2">
    <location>
        <begin position="268"/>
        <end position="292"/>
    </location>
</feature>
<sequence length="295" mass="32517">MTAPAKVKHAPEAASAASGLSAAIDELLARSAYAGVAELFAALRFRRLPAEITVRDALFPENRCMPWTIIEELLDELGATRADRKRCETYFRTLERHGLAPKYFMVPRGASPDHRVASVVNTAREEHAREARPRELRDVADQAGFLKALRDLRSVGRVSLRDIEGKMREQDPKHAWGKSALGDLLADRTMSLPSKPRHMYNLIAVLCAEAGHSKEKVRAYFAVYTEVLNSSGESSPETLANSTEVSSVPRSPHGDFSSRRWRSLFGEASAVLITALVATNAMWAALVVMFVVGVF</sequence>
<dbReference type="Proteomes" id="UP000249915">
    <property type="component" value="Plasmid pPmurDSM45305"/>
</dbReference>
<organism evidence="3 4">
    <name type="scientific">Prauserella muralis</name>
    <dbReference type="NCBI Taxonomy" id="588067"/>
    <lineage>
        <taxon>Bacteria</taxon>
        <taxon>Bacillati</taxon>
        <taxon>Actinomycetota</taxon>
        <taxon>Actinomycetes</taxon>
        <taxon>Pseudonocardiales</taxon>
        <taxon>Pseudonocardiaceae</taxon>
        <taxon>Prauserella</taxon>
    </lineage>
</organism>
<comment type="caution">
    <text evidence="3">The sequence shown here is derived from an EMBL/GenBank/DDBJ whole genome shotgun (WGS) entry which is preliminary data.</text>
</comment>